<organism evidence="2">
    <name type="scientific">Alexandrium andersonii</name>
    <dbReference type="NCBI Taxonomy" id="327968"/>
    <lineage>
        <taxon>Eukaryota</taxon>
        <taxon>Sar</taxon>
        <taxon>Alveolata</taxon>
        <taxon>Dinophyceae</taxon>
        <taxon>Gonyaulacales</taxon>
        <taxon>Pyrocystaceae</taxon>
        <taxon>Alexandrium</taxon>
    </lineage>
</organism>
<name>A0A7S2GQ69_9DINO</name>
<dbReference type="EMBL" id="HBGQ01060401">
    <property type="protein sequence ID" value="CAD9464604.1"/>
    <property type="molecule type" value="Transcribed_RNA"/>
</dbReference>
<sequence length="143" mass="16415">MESRSARRTCIVLEEFLVAKVYPTPQLAMRLAKAGRHVVQIHLLVGRLLTMNREDKVTEARRTTALLQTHMDEREAELAAIGKTSKDPTPEQEARKQHFESLKKRGLFKRPWLPFGEYLASKQKGGETYARRHDKPRPNLLAA</sequence>
<feature type="region of interest" description="Disordered" evidence="1">
    <location>
        <begin position="81"/>
        <end position="102"/>
    </location>
</feature>
<evidence type="ECO:0000313" key="2">
    <source>
        <dbReference type="EMBL" id="CAD9464604.1"/>
    </source>
</evidence>
<protein>
    <submittedName>
        <fullName evidence="2">Uncharacterized protein</fullName>
    </submittedName>
</protein>
<gene>
    <name evidence="2" type="ORF">AAND1436_LOCUS29128</name>
</gene>
<feature type="compositionally biased region" description="Basic and acidic residues" evidence="1">
    <location>
        <begin position="84"/>
        <end position="102"/>
    </location>
</feature>
<dbReference type="AlphaFoldDB" id="A0A7S2GQ69"/>
<feature type="region of interest" description="Disordered" evidence="1">
    <location>
        <begin position="123"/>
        <end position="143"/>
    </location>
</feature>
<reference evidence="2" key="1">
    <citation type="submission" date="2021-01" db="EMBL/GenBank/DDBJ databases">
        <authorList>
            <person name="Corre E."/>
            <person name="Pelletier E."/>
            <person name="Niang G."/>
            <person name="Scheremetjew M."/>
            <person name="Finn R."/>
            <person name="Kale V."/>
            <person name="Holt S."/>
            <person name="Cochrane G."/>
            <person name="Meng A."/>
            <person name="Brown T."/>
            <person name="Cohen L."/>
        </authorList>
    </citation>
    <scope>NUCLEOTIDE SEQUENCE</scope>
    <source>
        <strain evidence="2">CCMP2222</strain>
    </source>
</reference>
<accession>A0A7S2GQ69</accession>
<evidence type="ECO:0000256" key="1">
    <source>
        <dbReference type="SAM" id="MobiDB-lite"/>
    </source>
</evidence>
<proteinExistence type="predicted"/>